<accession>A0A430KSP7</accession>
<comment type="catalytic activity">
    <reaction evidence="3">
        <text>2 GTP = 3',3'-c-di-GMP + 2 diphosphate</text>
        <dbReference type="Rhea" id="RHEA:24898"/>
        <dbReference type="ChEBI" id="CHEBI:33019"/>
        <dbReference type="ChEBI" id="CHEBI:37565"/>
        <dbReference type="ChEBI" id="CHEBI:58805"/>
        <dbReference type="EC" id="2.7.7.65"/>
    </reaction>
</comment>
<feature type="domain" description="GGDEF" evidence="6">
    <location>
        <begin position="434"/>
        <end position="568"/>
    </location>
</feature>
<dbReference type="FunFam" id="3.30.70.270:FF:000001">
    <property type="entry name" value="Diguanylate cyclase domain protein"/>
    <property type="match status" value="1"/>
</dbReference>
<dbReference type="GO" id="GO:0052621">
    <property type="term" value="F:diguanylate cyclase activity"/>
    <property type="evidence" value="ECO:0007669"/>
    <property type="project" value="UniProtKB-EC"/>
</dbReference>
<keyword evidence="4" id="KW-1133">Transmembrane helix</keyword>
<dbReference type="Gene3D" id="2.60.40.2380">
    <property type="match status" value="1"/>
</dbReference>
<dbReference type="InterPro" id="IPR050469">
    <property type="entry name" value="Diguanylate_Cyclase"/>
</dbReference>
<dbReference type="Pfam" id="PF07695">
    <property type="entry name" value="7TMR-DISM_7TM"/>
    <property type="match status" value="1"/>
</dbReference>
<dbReference type="OrthoDB" id="5289013at2"/>
<dbReference type="EMBL" id="RQXW01000005">
    <property type="protein sequence ID" value="RTE66354.1"/>
    <property type="molecule type" value="Genomic_DNA"/>
</dbReference>
<name>A0A430KSP7_9GAMM</name>
<dbReference type="Proteomes" id="UP000283087">
    <property type="component" value="Unassembled WGS sequence"/>
</dbReference>
<sequence>MTCIRPYLLMLVLLSLSGLFSAVSWAAVPVQVIQGSGVKLEQFQMGYFVDETQQMTFDEVLQQTFKISKNSISLGTHAKTTWVKIEVENSNATPFELYLHHPYAYHNRAIELYEVVDGRLTRERVLDTDDKNTLQWMYRGSAVFDIALQPHQRKTLLVKSIAYSHQWFALNLYDADQSKRVLLSQSTDISLLVGMLLALIIYNLLLFLSSRLKEHLYYACYLICGGYWIALSYGLIADVFEVYGATAFHGHLALGGIPIFLLLFMMTTFETKRKYPIEHKALLWTLIILVGDTLYGLFDIVSALQDSTTFAALMMVVTLSVSVSMLIRKHPVALYFLLGHGLFVIFSVLAVLFYKGEVEFNYINTHGVGIGIMLEALMLSLIIAYRIRSLESMKATQLDLQLLASTDPLTQLLNRRSFNTAASKLLEQAVQTGQPTSVVIIDIDDFKRINDSYGHAVGDKAIKQLTDVIRSHCRCEDVLARYGGDELVILMPNTLQKEGYIVAERIRQTLEHTAIKVDPGESVYMTISIGITEVEENRRDVQEAISRADKALYQAKNNGRNQSQLFTE</sequence>
<comment type="caution">
    <text evidence="7">The sequence shown here is derived from an EMBL/GenBank/DDBJ whole genome shotgun (WGS) entry which is preliminary data.</text>
</comment>
<dbReference type="InterPro" id="IPR029787">
    <property type="entry name" value="Nucleotide_cyclase"/>
</dbReference>
<dbReference type="EC" id="2.7.7.65" evidence="2"/>
<evidence type="ECO:0000256" key="3">
    <source>
        <dbReference type="ARBA" id="ARBA00034247"/>
    </source>
</evidence>
<feature type="transmembrane region" description="Helical" evidence="4">
    <location>
        <begin position="216"/>
        <end position="236"/>
    </location>
</feature>
<proteinExistence type="predicted"/>
<evidence type="ECO:0000256" key="5">
    <source>
        <dbReference type="SAM" id="SignalP"/>
    </source>
</evidence>
<dbReference type="Pfam" id="PF07696">
    <property type="entry name" value="7TMR-DISMED2"/>
    <property type="match status" value="1"/>
</dbReference>
<gene>
    <name evidence="7" type="ORF">EH243_07090</name>
</gene>
<evidence type="ECO:0000256" key="1">
    <source>
        <dbReference type="ARBA" id="ARBA00001946"/>
    </source>
</evidence>
<dbReference type="InterPro" id="IPR043128">
    <property type="entry name" value="Rev_trsase/Diguanyl_cyclase"/>
</dbReference>
<keyword evidence="4" id="KW-0472">Membrane</keyword>
<dbReference type="NCBIfam" id="TIGR00254">
    <property type="entry name" value="GGDEF"/>
    <property type="match status" value="1"/>
</dbReference>
<dbReference type="Gene3D" id="3.30.70.270">
    <property type="match status" value="1"/>
</dbReference>
<feature type="transmembrane region" description="Helical" evidence="4">
    <location>
        <begin position="334"/>
        <end position="354"/>
    </location>
</feature>
<dbReference type="AlphaFoldDB" id="A0A430KSP7"/>
<dbReference type="RefSeq" id="WP_126157953.1">
    <property type="nucleotide sequence ID" value="NZ_RQXW01000005.1"/>
</dbReference>
<dbReference type="SUPFAM" id="SSF55073">
    <property type="entry name" value="Nucleotide cyclase"/>
    <property type="match status" value="1"/>
</dbReference>
<feature type="transmembrane region" description="Helical" evidence="4">
    <location>
        <begin position="310"/>
        <end position="327"/>
    </location>
</feature>
<dbReference type="InterPro" id="IPR011623">
    <property type="entry name" value="7TMR_DISM_rcpt_extracell_dom1"/>
</dbReference>
<evidence type="ECO:0000313" key="8">
    <source>
        <dbReference type="Proteomes" id="UP000283087"/>
    </source>
</evidence>
<keyword evidence="8" id="KW-1185">Reference proteome</keyword>
<evidence type="ECO:0000313" key="7">
    <source>
        <dbReference type="EMBL" id="RTE66354.1"/>
    </source>
</evidence>
<organism evidence="7 8">
    <name type="scientific">Amphritea opalescens</name>
    <dbReference type="NCBI Taxonomy" id="2490544"/>
    <lineage>
        <taxon>Bacteria</taxon>
        <taxon>Pseudomonadati</taxon>
        <taxon>Pseudomonadota</taxon>
        <taxon>Gammaproteobacteria</taxon>
        <taxon>Oceanospirillales</taxon>
        <taxon>Oceanospirillaceae</taxon>
        <taxon>Amphritea</taxon>
    </lineage>
</organism>
<dbReference type="PROSITE" id="PS50887">
    <property type="entry name" value="GGDEF"/>
    <property type="match status" value="1"/>
</dbReference>
<dbReference type="PANTHER" id="PTHR45138:SF9">
    <property type="entry name" value="DIGUANYLATE CYCLASE DGCM-RELATED"/>
    <property type="match status" value="1"/>
</dbReference>
<dbReference type="PANTHER" id="PTHR45138">
    <property type="entry name" value="REGULATORY COMPONENTS OF SENSORY TRANSDUCTION SYSTEM"/>
    <property type="match status" value="1"/>
</dbReference>
<protein>
    <recommendedName>
        <fullName evidence="2">diguanylate cyclase</fullName>
        <ecNumber evidence="2">2.7.7.65</ecNumber>
    </recommendedName>
</protein>
<evidence type="ECO:0000256" key="2">
    <source>
        <dbReference type="ARBA" id="ARBA00012528"/>
    </source>
</evidence>
<feature type="chain" id="PRO_5018981965" description="diguanylate cyclase" evidence="5">
    <location>
        <begin position="27"/>
        <end position="568"/>
    </location>
</feature>
<dbReference type="CDD" id="cd01949">
    <property type="entry name" value="GGDEF"/>
    <property type="match status" value="1"/>
</dbReference>
<reference evidence="7 8" key="1">
    <citation type="submission" date="2018-11" db="EMBL/GenBank/DDBJ databases">
        <title>The draft genome sequence of Amphritea opalescens ANRC-JH13T.</title>
        <authorList>
            <person name="Fang Z."/>
            <person name="Zhang Y."/>
            <person name="Han X."/>
        </authorList>
    </citation>
    <scope>NUCLEOTIDE SEQUENCE [LARGE SCALE GENOMIC DNA]</scope>
    <source>
        <strain evidence="7 8">ANRC-JH13</strain>
    </source>
</reference>
<feature type="transmembrane region" description="Helical" evidence="4">
    <location>
        <begin position="281"/>
        <end position="298"/>
    </location>
</feature>
<feature type="transmembrane region" description="Helical" evidence="4">
    <location>
        <begin position="189"/>
        <end position="209"/>
    </location>
</feature>
<comment type="cofactor">
    <cofactor evidence="1">
        <name>Mg(2+)</name>
        <dbReference type="ChEBI" id="CHEBI:18420"/>
    </cofactor>
</comment>
<feature type="transmembrane region" description="Helical" evidence="4">
    <location>
        <begin position="248"/>
        <end position="269"/>
    </location>
</feature>
<evidence type="ECO:0000256" key="4">
    <source>
        <dbReference type="SAM" id="Phobius"/>
    </source>
</evidence>
<dbReference type="InterPro" id="IPR000160">
    <property type="entry name" value="GGDEF_dom"/>
</dbReference>
<feature type="signal peptide" evidence="5">
    <location>
        <begin position="1"/>
        <end position="26"/>
    </location>
</feature>
<dbReference type="InterPro" id="IPR011622">
    <property type="entry name" value="7TMR_DISM_rcpt_extracell_dom2"/>
</dbReference>
<keyword evidence="5" id="KW-0732">Signal</keyword>
<keyword evidence="4" id="KW-0812">Transmembrane</keyword>
<evidence type="ECO:0000259" key="6">
    <source>
        <dbReference type="PROSITE" id="PS50887"/>
    </source>
</evidence>
<feature type="transmembrane region" description="Helical" evidence="4">
    <location>
        <begin position="366"/>
        <end position="385"/>
    </location>
</feature>
<dbReference type="Pfam" id="PF00990">
    <property type="entry name" value="GGDEF"/>
    <property type="match status" value="1"/>
</dbReference>
<dbReference type="SMART" id="SM00267">
    <property type="entry name" value="GGDEF"/>
    <property type="match status" value="1"/>
</dbReference>